<dbReference type="EC" id="7.1.1.2" evidence="3"/>
<evidence type="ECO:0000256" key="11">
    <source>
        <dbReference type="ARBA" id="ARBA00031024"/>
    </source>
</evidence>
<evidence type="ECO:0000256" key="2">
    <source>
        <dbReference type="ARBA" id="ARBA00010535"/>
    </source>
</evidence>
<evidence type="ECO:0000256" key="13">
    <source>
        <dbReference type="RuleBase" id="RU000471"/>
    </source>
</evidence>
<evidence type="ECO:0000256" key="9">
    <source>
        <dbReference type="ARBA" id="ARBA00023027"/>
    </source>
</evidence>
<keyword evidence="5" id="KW-0813">Transport</keyword>
<comment type="catalytic activity">
    <reaction evidence="12">
        <text>a ubiquinone + NADH + 5 H(+)(in) = a ubiquinol + NAD(+) + 4 H(+)(out)</text>
        <dbReference type="Rhea" id="RHEA:29091"/>
        <dbReference type="Rhea" id="RHEA-COMP:9565"/>
        <dbReference type="Rhea" id="RHEA-COMP:9566"/>
        <dbReference type="ChEBI" id="CHEBI:15378"/>
        <dbReference type="ChEBI" id="CHEBI:16389"/>
        <dbReference type="ChEBI" id="CHEBI:17976"/>
        <dbReference type="ChEBI" id="CHEBI:57540"/>
        <dbReference type="ChEBI" id="CHEBI:57945"/>
        <dbReference type="EC" id="7.1.1.2"/>
    </reaction>
</comment>
<dbReference type="InterPro" id="IPR001694">
    <property type="entry name" value="NADH_UbQ_OxRdtase_su1/FPO"/>
</dbReference>
<evidence type="ECO:0000256" key="12">
    <source>
        <dbReference type="ARBA" id="ARBA00049551"/>
    </source>
</evidence>
<evidence type="ECO:0000313" key="14">
    <source>
        <dbReference type="Ensembl" id="ENSCPVP00000006242.1"/>
    </source>
</evidence>
<evidence type="ECO:0000256" key="1">
    <source>
        <dbReference type="ARBA" id="ARBA00004141"/>
    </source>
</evidence>
<accession>A0A8C3MHU9</accession>
<proteinExistence type="inferred from homology"/>
<evidence type="ECO:0000256" key="5">
    <source>
        <dbReference type="ARBA" id="ARBA00022660"/>
    </source>
</evidence>
<keyword evidence="10" id="KW-0472">Membrane</keyword>
<dbReference type="PROSITE" id="PS00667">
    <property type="entry name" value="COMPLEX1_ND1_1"/>
    <property type="match status" value="1"/>
</dbReference>
<comment type="subcellular location">
    <subcellularLocation>
        <location evidence="1">Membrane</location>
        <topology evidence="1">Multi-pass membrane protein</topology>
    </subcellularLocation>
    <subcellularLocation>
        <location evidence="13">Mitochondrion inner membrane</location>
        <topology evidence="13">Multi-pass membrane protein</topology>
    </subcellularLocation>
</comment>
<organism evidence="14 15">
    <name type="scientific">Geospiza parvula</name>
    <name type="common">Small tree-finch</name>
    <name type="synonym">Camarhynchus parvulus</name>
    <dbReference type="NCBI Taxonomy" id="87175"/>
    <lineage>
        <taxon>Eukaryota</taxon>
        <taxon>Metazoa</taxon>
        <taxon>Chordata</taxon>
        <taxon>Craniata</taxon>
        <taxon>Vertebrata</taxon>
        <taxon>Euteleostomi</taxon>
        <taxon>Archelosauria</taxon>
        <taxon>Archosauria</taxon>
        <taxon>Dinosauria</taxon>
        <taxon>Saurischia</taxon>
        <taxon>Theropoda</taxon>
        <taxon>Coelurosauria</taxon>
        <taxon>Aves</taxon>
        <taxon>Neognathae</taxon>
        <taxon>Neoaves</taxon>
        <taxon>Telluraves</taxon>
        <taxon>Australaves</taxon>
        <taxon>Passeriformes</taxon>
        <taxon>Thraupidae</taxon>
        <taxon>Camarhynchus</taxon>
    </lineage>
</organism>
<dbReference type="Pfam" id="PF00146">
    <property type="entry name" value="NADHdh"/>
    <property type="match status" value="1"/>
</dbReference>
<dbReference type="GO" id="GO:0005743">
    <property type="term" value="C:mitochondrial inner membrane"/>
    <property type="evidence" value="ECO:0007669"/>
    <property type="project" value="UniProtKB-SubCell"/>
</dbReference>
<dbReference type="GO" id="GO:0009060">
    <property type="term" value="P:aerobic respiration"/>
    <property type="evidence" value="ECO:0007669"/>
    <property type="project" value="TreeGrafter"/>
</dbReference>
<dbReference type="GO" id="GO:0003954">
    <property type="term" value="F:NADH dehydrogenase activity"/>
    <property type="evidence" value="ECO:0007669"/>
    <property type="project" value="TreeGrafter"/>
</dbReference>
<evidence type="ECO:0000256" key="8">
    <source>
        <dbReference type="ARBA" id="ARBA00022989"/>
    </source>
</evidence>
<keyword evidence="8" id="KW-1133">Transmembrane helix</keyword>
<dbReference type="AlphaFoldDB" id="A0A8C3MHU9"/>
<protein>
    <recommendedName>
        <fullName evidence="4">NADH-ubiquinone oxidoreductase chain 1</fullName>
        <ecNumber evidence="3">7.1.1.2</ecNumber>
    </recommendedName>
    <alternativeName>
        <fullName evidence="11">NADH dehydrogenase subunit 1</fullName>
    </alternativeName>
</protein>
<dbReference type="Ensembl" id="ENSCPVT00000006478.2">
    <property type="protein sequence ID" value="ENSCPVP00000006242.1"/>
    <property type="gene ID" value="ENSCPVG00000004599.2"/>
</dbReference>
<evidence type="ECO:0000256" key="3">
    <source>
        <dbReference type="ARBA" id="ARBA00012944"/>
    </source>
</evidence>
<evidence type="ECO:0000256" key="7">
    <source>
        <dbReference type="ARBA" id="ARBA00022982"/>
    </source>
</evidence>
<keyword evidence="7" id="KW-0249">Electron transport</keyword>
<evidence type="ECO:0000256" key="10">
    <source>
        <dbReference type="ARBA" id="ARBA00023136"/>
    </source>
</evidence>
<evidence type="ECO:0000256" key="6">
    <source>
        <dbReference type="ARBA" id="ARBA00022692"/>
    </source>
</evidence>
<reference evidence="14" key="1">
    <citation type="submission" date="2020-02" db="EMBL/GenBank/DDBJ databases">
        <authorList>
            <person name="Enbody D E."/>
            <person name="Pettersson E M."/>
        </authorList>
    </citation>
    <scope>NUCLEOTIDE SEQUENCE [LARGE SCALE GENOMIC DNA]</scope>
</reference>
<reference evidence="14" key="3">
    <citation type="submission" date="2025-09" db="UniProtKB">
        <authorList>
            <consortium name="Ensembl"/>
        </authorList>
    </citation>
    <scope>IDENTIFICATION</scope>
</reference>
<comment type="similarity">
    <text evidence="2 13">Belongs to the complex I subunit 1 family.</text>
</comment>
<evidence type="ECO:0000256" key="4">
    <source>
        <dbReference type="ARBA" id="ARBA00021009"/>
    </source>
</evidence>
<sequence>MTNYPLLINLIIALSYALPILIAVAFLTPVEHKILSYIQGRKGPNIVGPFGFLQPLADGVKLFTKESIRPSTSSPVLFIATPTLTLRLAISI</sequence>
<keyword evidence="9 13" id="KW-0520">NAD</keyword>
<dbReference type="InterPro" id="IPR018086">
    <property type="entry name" value="NADH_UbQ_OxRdtase_su1_CS"/>
</dbReference>
<dbReference type="Proteomes" id="UP000694382">
    <property type="component" value="Chromosome 2"/>
</dbReference>
<dbReference type="PANTHER" id="PTHR11432">
    <property type="entry name" value="NADH DEHYDROGENASE SUBUNIT 1"/>
    <property type="match status" value="1"/>
</dbReference>
<dbReference type="GO" id="GO:0008137">
    <property type="term" value="F:NADH dehydrogenase (ubiquinone) activity"/>
    <property type="evidence" value="ECO:0007669"/>
    <property type="project" value="UniProtKB-EC"/>
</dbReference>
<reference evidence="14" key="2">
    <citation type="submission" date="2025-08" db="UniProtKB">
        <authorList>
            <consortium name="Ensembl"/>
        </authorList>
    </citation>
    <scope>IDENTIFICATION</scope>
</reference>
<keyword evidence="15" id="KW-1185">Reference proteome</keyword>
<evidence type="ECO:0000313" key="15">
    <source>
        <dbReference type="Proteomes" id="UP000694382"/>
    </source>
</evidence>
<keyword evidence="6 13" id="KW-0812">Transmembrane</keyword>
<keyword evidence="5" id="KW-0679">Respiratory chain</keyword>
<name>A0A8C3MHU9_GEOPR</name>
<dbReference type="PANTHER" id="PTHR11432:SF3">
    <property type="entry name" value="NADH-UBIQUINONE OXIDOREDUCTASE CHAIN 1"/>
    <property type="match status" value="1"/>
</dbReference>